<evidence type="ECO:0000256" key="1">
    <source>
        <dbReference type="SAM" id="MobiDB-lite"/>
    </source>
</evidence>
<accession>A0A8H4IHV5</accession>
<feature type="compositionally biased region" description="Acidic residues" evidence="1">
    <location>
        <begin position="362"/>
        <end position="372"/>
    </location>
</feature>
<feature type="compositionally biased region" description="Acidic residues" evidence="1">
    <location>
        <begin position="186"/>
        <end position="195"/>
    </location>
</feature>
<evidence type="ECO:0000313" key="5">
    <source>
        <dbReference type="Proteomes" id="UP000572817"/>
    </source>
</evidence>
<organism evidence="3 5">
    <name type="scientific">Botryosphaeria dothidea</name>
    <dbReference type="NCBI Taxonomy" id="55169"/>
    <lineage>
        <taxon>Eukaryota</taxon>
        <taxon>Fungi</taxon>
        <taxon>Dikarya</taxon>
        <taxon>Ascomycota</taxon>
        <taxon>Pezizomycotina</taxon>
        <taxon>Dothideomycetes</taxon>
        <taxon>Dothideomycetes incertae sedis</taxon>
        <taxon>Botryosphaeriales</taxon>
        <taxon>Botryosphaeriaceae</taxon>
        <taxon>Botryosphaeria</taxon>
    </lineage>
</organism>
<feature type="compositionally biased region" description="Low complexity" evidence="1">
    <location>
        <begin position="333"/>
        <end position="355"/>
    </location>
</feature>
<dbReference type="OrthoDB" id="125903at2759"/>
<feature type="compositionally biased region" description="Acidic residues" evidence="1">
    <location>
        <begin position="472"/>
        <end position="498"/>
    </location>
</feature>
<dbReference type="Proteomes" id="UP000572817">
    <property type="component" value="Unassembled WGS sequence"/>
</dbReference>
<feature type="compositionally biased region" description="Low complexity" evidence="1">
    <location>
        <begin position="298"/>
        <end position="314"/>
    </location>
</feature>
<sequence length="571" mass="62221">MASPQAAEASVSLNLNPHQNTRYTIKLSDRVTNPSPSHSHYKTVKFNHKPKATGKVRTTTVKPTSTDDNQFNLSIRDKESAKSTKASTYEYTGQRRELKKTYVLLFDQANQTATLEPLEETYAFNLKSAPWEKDAAKLAEQYQQVRPRREKPDRQLDAANDDADDLFSDGSETPRSLNESMFGDGPSDEEPEEGNPFDFRNFLKDAEQSEGFASPYSQSGTPLRTTTTSSNAATATTTTTAPARSTPLQQSERPKAKQTLKPAPKPAVKQQQTSTTASRKRKSPDPEQPAAKPKDKATTSTTTTSSATATATKPQPTPAIRLDRRASARPIDSALSTSTPAAAPSTQSSSKTSSRTSREPTPDDEDDDDDDAFGGLEIDWGSSDKSAGGRGRPRRSIALAFEQGVTGDGPVSLRSAADSASPNSRLHTPSMRATTKHAPDVIEFGAGDEDDEDDEDEDERPGHHLAHSHEQVDEDEDEEEQEDDDGYAEDDEDADGDVDPLTLGSPAADTLQQSNQQQQVELGEGEEDEDDDDGGDNFEDDFEEQMAQALASAAEEDVVQHEESEEESEEE</sequence>
<dbReference type="AlphaFoldDB" id="A0A8H4IHV5"/>
<dbReference type="EMBL" id="WWBZ02000040">
    <property type="protein sequence ID" value="KAF4305374.1"/>
    <property type="molecule type" value="Genomic_DNA"/>
</dbReference>
<feature type="compositionally biased region" description="Polar residues" evidence="1">
    <location>
        <begin position="11"/>
        <end position="20"/>
    </location>
</feature>
<dbReference type="InterPro" id="IPR019194">
    <property type="entry name" value="Tscrpt_elong_fac_Eaf_N"/>
</dbReference>
<keyword evidence="5" id="KW-1185">Reference proteome</keyword>
<feature type="compositionally biased region" description="Polar residues" evidence="1">
    <location>
        <begin position="215"/>
        <end position="224"/>
    </location>
</feature>
<dbReference type="EMBL" id="WWBZ02000082">
    <property type="protein sequence ID" value="KAF4301486.1"/>
    <property type="molecule type" value="Genomic_DNA"/>
</dbReference>
<feature type="compositionally biased region" description="Acidic residues" evidence="1">
    <location>
        <begin position="446"/>
        <end position="459"/>
    </location>
</feature>
<dbReference type="Pfam" id="PF09816">
    <property type="entry name" value="EAF"/>
    <property type="match status" value="1"/>
</dbReference>
<gene>
    <name evidence="4" type="ORF">GTA08_BOTSDO06798</name>
    <name evidence="3" type="ORF">GTA08_BOTSDO10993</name>
</gene>
<feature type="region of interest" description="Disordered" evidence="1">
    <location>
        <begin position="1"/>
        <end position="20"/>
    </location>
</feature>
<evidence type="ECO:0000259" key="2">
    <source>
        <dbReference type="Pfam" id="PF09816"/>
    </source>
</evidence>
<feature type="domain" description="Transcription elongation factor Eaf N-terminal" evidence="2">
    <location>
        <begin position="23"/>
        <end position="130"/>
    </location>
</feature>
<feature type="compositionally biased region" description="Low complexity" evidence="1">
    <location>
        <begin position="225"/>
        <end position="246"/>
    </location>
</feature>
<feature type="compositionally biased region" description="Polar residues" evidence="1">
    <location>
        <begin position="418"/>
        <end position="433"/>
    </location>
</feature>
<feature type="region of interest" description="Disordered" evidence="1">
    <location>
        <begin position="142"/>
        <end position="571"/>
    </location>
</feature>
<name>A0A8H4IHV5_9PEZI</name>
<feature type="compositionally biased region" description="Acidic residues" evidence="1">
    <location>
        <begin position="523"/>
        <end position="544"/>
    </location>
</feature>
<feature type="compositionally biased region" description="Low complexity" evidence="1">
    <location>
        <begin position="512"/>
        <end position="522"/>
    </location>
</feature>
<comment type="caution">
    <text evidence="3">The sequence shown here is derived from an EMBL/GenBank/DDBJ whole genome shotgun (WGS) entry which is preliminary data.</text>
</comment>
<reference evidence="3 5" key="1">
    <citation type="submission" date="2020-04" db="EMBL/GenBank/DDBJ databases">
        <title>Genome Assembly and Annotation of Botryosphaeria dothidea sdau 11-99, a Latent Pathogen of Apple Fruit Ring Rot in China.</title>
        <authorList>
            <person name="Yu C."/>
            <person name="Diao Y."/>
            <person name="Lu Q."/>
            <person name="Zhao J."/>
            <person name="Cui S."/>
            <person name="Peng C."/>
            <person name="He B."/>
            <person name="Liu H."/>
        </authorList>
    </citation>
    <scope>NUCLEOTIDE SEQUENCE [LARGE SCALE GENOMIC DNA]</scope>
    <source>
        <strain evidence="3">Sdau11-99</strain>
        <strain evidence="5">sdau11-99</strain>
    </source>
</reference>
<proteinExistence type="predicted"/>
<feature type="compositionally biased region" description="Polar residues" evidence="1">
    <location>
        <begin position="170"/>
        <end position="179"/>
    </location>
</feature>
<protein>
    <submittedName>
        <fullName evidence="3">Putative ell-associated factor protein</fullName>
    </submittedName>
</protein>
<evidence type="ECO:0000313" key="4">
    <source>
        <dbReference type="EMBL" id="KAF4305374.1"/>
    </source>
</evidence>
<evidence type="ECO:0000313" key="3">
    <source>
        <dbReference type="EMBL" id="KAF4301486.1"/>
    </source>
</evidence>